<dbReference type="eggNOG" id="COG0564">
    <property type="taxonomic scope" value="Bacteria"/>
</dbReference>
<dbReference type="PANTHER" id="PTHR21600">
    <property type="entry name" value="MITOCHONDRIAL RNA PSEUDOURIDINE SYNTHASE"/>
    <property type="match status" value="1"/>
</dbReference>
<protein>
    <recommendedName>
        <fullName evidence="2">RNA pseudouridylate synthase</fullName>
    </recommendedName>
    <alternativeName>
        <fullName evidence="3">RNA-uridine isomerase</fullName>
    </alternativeName>
</protein>
<sequence length="317" mass="34989">MRRRRPSPLPIRDGVDATRVVLRAGPESTIGDCLRTTPALADLTDDDLRLRAQAGEIVDAAGDPVSLDAPARLNTAIYLYRDLPDEVPIPFELPILYADENIVVVDKPHFLATMPRGRHVTETALVRLRRQLGSDDVAPAHRLDRLTAGVLLFTLRREVRAAYQDLFATRAATKEYRALAPVDDALTTTVTIRNRIEKTAGDLRARVVDGPVNAISDITLLSDAGLYRLVPHTGRTHQLRLHMASLRVPIVDDPLYPDVRPELAQRPDVGDFSAPLRLVAHALEFTDPFTGERRRFESRRSFPPAQPASGRGGSTSG</sequence>
<dbReference type="GO" id="GO:0000455">
    <property type="term" value="P:enzyme-directed rRNA pseudouridine synthesis"/>
    <property type="evidence" value="ECO:0007669"/>
    <property type="project" value="TreeGrafter"/>
</dbReference>
<evidence type="ECO:0000259" key="5">
    <source>
        <dbReference type="Pfam" id="PF00849"/>
    </source>
</evidence>
<reference evidence="6 7" key="2">
    <citation type="journal article" date="2010" name="Stand. Genomic Sci.">
        <title>Complete genome sequence of Gordonia bronchialis type strain (3410).</title>
        <authorList>
            <person name="Ivanova N."/>
            <person name="Sikorski J."/>
            <person name="Jando M."/>
            <person name="Lapidus A."/>
            <person name="Nolan M."/>
            <person name="Lucas S."/>
            <person name="Del Rio T.G."/>
            <person name="Tice H."/>
            <person name="Copeland A."/>
            <person name="Cheng J.F."/>
            <person name="Chen F."/>
            <person name="Bruce D."/>
            <person name="Goodwin L."/>
            <person name="Pitluck S."/>
            <person name="Mavromatis K."/>
            <person name="Ovchinnikova G."/>
            <person name="Pati A."/>
            <person name="Chen A."/>
            <person name="Palaniappan K."/>
            <person name="Land M."/>
            <person name="Hauser L."/>
            <person name="Chang Y.J."/>
            <person name="Jeffries C.D."/>
            <person name="Chain P."/>
            <person name="Saunders E."/>
            <person name="Han C."/>
            <person name="Detter J.C."/>
            <person name="Brettin T."/>
            <person name="Rohde M."/>
            <person name="Goker M."/>
            <person name="Bristow J."/>
            <person name="Eisen J.A."/>
            <person name="Markowitz V."/>
            <person name="Hugenholtz P."/>
            <person name="Klenk H.P."/>
            <person name="Kyrpides N.C."/>
        </authorList>
    </citation>
    <scope>NUCLEOTIDE SEQUENCE [LARGE SCALE GENOMIC DNA]</scope>
    <source>
        <strain evidence="7">ATCC 25592 / DSM 43247 / BCRC 13721 / JCM 3198 / KCTC 3076 / NBRC 16047 / NCTC 10667</strain>
    </source>
</reference>
<evidence type="ECO:0000256" key="1">
    <source>
        <dbReference type="ARBA" id="ARBA00000073"/>
    </source>
</evidence>
<reference evidence="7" key="1">
    <citation type="submission" date="2009-10" db="EMBL/GenBank/DDBJ databases">
        <title>The complete chromosome of Gordonia bronchialis DSM 43247.</title>
        <authorList>
            <consortium name="US DOE Joint Genome Institute (JGI-PGF)"/>
            <person name="Lucas S."/>
            <person name="Copeland A."/>
            <person name="Lapidus A."/>
            <person name="Glavina del Rio T."/>
            <person name="Dalin E."/>
            <person name="Tice H."/>
            <person name="Bruce D."/>
            <person name="Goodwin L."/>
            <person name="Pitluck S."/>
            <person name="Kyrpides N."/>
            <person name="Mavromatis K."/>
            <person name="Ivanova N."/>
            <person name="Ovchinnikova G."/>
            <person name="Saunders E."/>
            <person name="Brettin T."/>
            <person name="Detter J.C."/>
            <person name="Han C."/>
            <person name="Larimer F."/>
            <person name="Land M."/>
            <person name="Hauser L."/>
            <person name="Markowitz V."/>
            <person name="Cheng J.-F."/>
            <person name="Hugenholtz P."/>
            <person name="Woyke T."/>
            <person name="Wu D."/>
            <person name="Jando M."/>
            <person name="Schneider S."/>
            <person name="Goeker M."/>
            <person name="Klenk H.-P."/>
            <person name="Eisen J.A."/>
        </authorList>
    </citation>
    <scope>NUCLEOTIDE SEQUENCE [LARGE SCALE GENOMIC DNA]</scope>
    <source>
        <strain evidence="7">ATCC 25592 / DSM 43247 / BCRC 13721 / JCM 3198 / KCTC 3076 / NBRC 16047 / NCTC 10667</strain>
    </source>
</reference>
<dbReference type="GO" id="GO:0140098">
    <property type="term" value="F:catalytic activity, acting on RNA"/>
    <property type="evidence" value="ECO:0007669"/>
    <property type="project" value="UniProtKB-ARBA"/>
</dbReference>
<organism evidence="6 7">
    <name type="scientific">Gordonia bronchialis (strain ATCC 25592 / DSM 43247 / BCRC 13721 / JCM 3198 / KCTC 3076 / NBRC 16047 / NCTC 10667)</name>
    <name type="common">Rhodococcus bronchialis</name>
    <dbReference type="NCBI Taxonomy" id="526226"/>
    <lineage>
        <taxon>Bacteria</taxon>
        <taxon>Bacillati</taxon>
        <taxon>Actinomycetota</taxon>
        <taxon>Actinomycetes</taxon>
        <taxon>Mycobacteriales</taxon>
        <taxon>Gordoniaceae</taxon>
        <taxon>Gordonia</taxon>
    </lineage>
</organism>
<evidence type="ECO:0000313" key="6">
    <source>
        <dbReference type="EMBL" id="ACY19765.1"/>
    </source>
</evidence>
<dbReference type="Gene3D" id="3.30.2350.10">
    <property type="entry name" value="Pseudouridine synthase"/>
    <property type="match status" value="1"/>
</dbReference>
<dbReference type="InterPro" id="IPR050188">
    <property type="entry name" value="RluA_PseudoU_synthase"/>
</dbReference>
<accession>D0LDE5</accession>
<dbReference type="PROSITE" id="PS01129">
    <property type="entry name" value="PSI_RLU"/>
    <property type="match status" value="1"/>
</dbReference>
<dbReference type="PANTHER" id="PTHR21600:SF84">
    <property type="entry name" value="PSEUDOURIDINE SYNTHASE RSUA_RLUA-LIKE DOMAIN-CONTAINING PROTEIN"/>
    <property type="match status" value="1"/>
</dbReference>
<dbReference type="Proteomes" id="UP000001219">
    <property type="component" value="Chromosome"/>
</dbReference>
<dbReference type="GO" id="GO:0003723">
    <property type="term" value="F:RNA binding"/>
    <property type="evidence" value="ECO:0007669"/>
    <property type="project" value="InterPro"/>
</dbReference>
<evidence type="ECO:0000256" key="4">
    <source>
        <dbReference type="SAM" id="MobiDB-lite"/>
    </source>
</evidence>
<proteinExistence type="predicted"/>
<dbReference type="Pfam" id="PF00849">
    <property type="entry name" value="PseudoU_synth_2"/>
    <property type="match status" value="1"/>
</dbReference>
<dbReference type="InterPro" id="IPR006145">
    <property type="entry name" value="PsdUridine_synth_RsuA/RluA"/>
</dbReference>
<dbReference type="EMBL" id="CP001802">
    <property type="protein sequence ID" value="ACY19765.1"/>
    <property type="molecule type" value="Genomic_DNA"/>
</dbReference>
<evidence type="ECO:0000256" key="2">
    <source>
        <dbReference type="ARBA" id="ARBA00031870"/>
    </source>
</evidence>
<dbReference type="OrthoDB" id="9807829at2"/>
<keyword evidence="7" id="KW-1185">Reference proteome</keyword>
<dbReference type="STRING" id="526226.Gbro_0431"/>
<dbReference type="AlphaFoldDB" id="D0LDE5"/>
<feature type="region of interest" description="Disordered" evidence="4">
    <location>
        <begin position="291"/>
        <end position="317"/>
    </location>
</feature>
<dbReference type="HOGENOM" id="CLU_016902_0_0_11"/>
<dbReference type="SUPFAM" id="SSF55120">
    <property type="entry name" value="Pseudouridine synthase"/>
    <property type="match status" value="1"/>
</dbReference>
<dbReference type="InterPro" id="IPR006224">
    <property type="entry name" value="PsdUridine_synth_RluA-like_CS"/>
</dbReference>
<feature type="domain" description="Pseudouridine synthase RsuA/RluA-like" evidence="5">
    <location>
        <begin position="101"/>
        <end position="245"/>
    </location>
</feature>
<dbReference type="RefSeq" id="WP_012832354.1">
    <property type="nucleotide sequence ID" value="NC_013441.1"/>
</dbReference>
<feature type="compositionally biased region" description="Basic and acidic residues" evidence="4">
    <location>
        <begin position="291"/>
        <end position="300"/>
    </location>
</feature>
<evidence type="ECO:0000256" key="3">
    <source>
        <dbReference type="ARBA" id="ARBA00033164"/>
    </source>
</evidence>
<comment type="catalytic activity">
    <reaction evidence="1">
        <text>a uridine in RNA = a pseudouridine in RNA</text>
        <dbReference type="Rhea" id="RHEA:48348"/>
        <dbReference type="Rhea" id="RHEA-COMP:12068"/>
        <dbReference type="Rhea" id="RHEA-COMP:12069"/>
        <dbReference type="ChEBI" id="CHEBI:65314"/>
        <dbReference type="ChEBI" id="CHEBI:65315"/>
    </reaction>
</comment>
<dbReference type="KEGG" id="gbr:Gbro_0431"/>
<evidence type="ECO:0000313" key="7">
    <source>
        <dbReference type="Proteomes" id="UP000001219"/>
    </source>
</evidence>
<name>D0LDE5_GORB4</name>
<gene>
    <name evidence="6" type="ordered locus">Gbro_0431</name>
</gene>
<dbReference type="GO" id="GO:0009982">
    <property type="term" value="F:pseudouridine synthase activity"/>
    <property type="evidence" value="ECO:0007669"/>
    <property type="project" value="InterPro"/>
</dbReference>
<dbReference type="InterPro" id="IPR020103">
    <property type="entry name" value="PsdUridine_synth_cat_dom_sf"/>
</dbReference>